<feature type="compositionally biased region" description="Low complexity" evidence="1">
    <location>
        <begin position="680"/>
        <end position="695"/>
    </location>
</feature>
<feature type="compositionally biased region" description="Acidic residues" evidence="1">
    <location>
        <begin position="854"/>
        <end position="868"/>
    </location>
</feature>
<feature type="compositionally biased region" description="Polar residues" evidence="1">
    <location>
        <begin position="635"/>
        <end position="666"/>
    </location>
</feature>
<sequence length="1048" mass="112696">MSSSSTSLTPSDPIPHRPPSACSIASNSSAASAVSLTRRPGIRARSRTHAGNGPQVRPPKSPKTPRTDLPILDKSPVQDLSPAVIKERYLRLPDLDIVDAHDLHGKASGSLQGSDGAALDATVVAEMQPSPFTIKLSKATEKASSLPDIVTNHGPSPSVFFREPVLTPVNNVRDSVSTEQSGTSSSVYPFSFSSAPDSPTSPRTMSEIEHFEVSSYEPEDDVPSYEDDVSYRLRLLVQNNYFLPPAHSKPLLSNLAAAEANKKPPRATTPTFLDIFRVNKSRSRPSAPGALGIDPTLPMLRATGDSIMSPRPQPHSSSQIPRAPLSPAPRERMGRVVVVREKMEDLSLAAKQAEQEMKSRGVRLDLDPPQVLPALDDVIDPTDAVDLPLLPSSSPFAVQTSALRGLGVEESVGAAVLAERLPPPNSPGLSTTSYDADDDWRKALLHQAVHHSLDSTPDMSTFSQIIGVSTPVASPRPNGVRQEVDSPSPAPRLLLQQKIVEKPFRDDSKPATPEASKSTPDADVLSKSSGTGSREYVSFASRASSRPSSYLPARVETPSDPVTPLSAPPRKHLHALFSQSHTHLPAASVARPSTDGAILPHVLRKTMSSPMLSDSYEASARSGVAMTPPPMPTTASYSQGSSHDYTRSNNASRNHELLSTTTSESQYSDEEYVEGNGPGRSSAALSAMMSRPSLSEYSQPSMSPTTSEFQDVLNNAPGYHSATSSVHVQSQVTSPRDSPAPRNFTMSPPPRISSSLAHVALPPPPRGSSLRHVPLPIGPSASYTRHTSSLEQMLESAAEELTPTLPDRWGKSPATPLTLRIPPTNIDVAVHSAPPPSSPTSFFDSIQSQPNALDDLDSSSEGSGTEEDATAHAGVYGKPQKSPVSSTIPPITRQTLMRLGNHSTPYISRTARSNEDRNVPLPLPFGVQNPRQPIANVPQRSPVFQRAGKSDHGHGTPAEPFDFFKYSEQQHLRGPSADQNIQKRRPATADQSRSTKTSPSNTSTKESLRRLDGLLQQHIEAEKDTIRRIACTLQSTNPEWTPTNRFKS</sequence>
<feature type="compositionally biased region" description="Basic and acidic residues" evidence="1">
    <location>
        <begin position="499"/>
        <end position="509"/>
    </location>
</feature>
<feature type="compositionally biased region" description="Low complexity" evidence="1">
    <location>
        <begin position="1"/>
        <end position="11"/>
    </location>
</feature>
<organism evidence="2 3">
    <name type="scientific">Amanita thiersii Skay4041</name>
    <dbReference type="NCBI Taxonomy" id="703135"/>
    <lineage>
        <taxon>Eukaryota</taxon>
        <taxon>Fungi</taxon>
        <taxon>Dikarya</taxon>
        <taxon>Basidiomycota</taxon>
        <taxon>Agaricomycotina</taxon>
        <taxon>Agaricomycetes</taxon>
        <taxon>Agaricomycetidae</taxon>
        <taxon>Agaricales</taxon>
        <taxon>Pluteineae</taxon>
        <taxon>Amanitaceae</taxon>
        <taxon>Amanita</taxon>
    </lineage>
</organism>
<feature type="compositionally biased region" description="Low complexity" evidence="1">
    <location>
        <begin position="720"/>
        <end position="734"/>
    </location>
</feature>
<feature type="compositionally biased region" description="Low complexity" evidence="1">
    <location>
        <begin position="20"/>
        <end position="35"/>
    </location>
</feature>
<feature type="region of interest" description="Disordered" evidence="1">
    <location>
        <begin position="1"/>
        <end position="75"/>
    </location>
</feature>
<feature type="region of interest" description="Disordered" evidence="1">
    <location>
        <begin position="971"/>
        <end position="1009"/>
    </location>
</feature>
<dbReference type="OrthoDB" id="3261862at2759"/>
<feature type="region of interest" description="Disordered" evidence="1">
    <location>
        <begin position="827"/>
        <end position="888"/>
    </location>
</feature>
<name>A0A2A9NXB0_9AGAR</name>
<protein>
    <submittedName>
        <fullName evidence="2">Uncharacterized protein</fullName>
    </submittedName>
</protein>
<evidence type="ECO:0000313" key="2">
    <source>
        <dbReference type="EMBL" id="PFH53061.1"/>
    </source>
</evidence>
<dbReference type="Proteomes" id="UP000242287">
    <property type="component" value="Unassembled WGS sequence"/>
</dbReference>
<feature type="compositionally biased region" description="Polar residues" evidence="1">
    <location>
        <begin position="696"/>
        <end position="713"/>
    </location>
</feature>
<feature type="region of interest" description="Disordered" evidence="1">
    <location>
        <begin position="469"/>
        <end position="569"/>
    </location>
</feature>
<feature type="region of interest" description="Disordered" evidence="1">
    <location>
        <begin position="283"/>
        <end position="331"/>
    </location>
</feature>
<feature type="compositionally biased region" description="Polar residues" evidence="1">
    <location>
        <begin position="195"/>
        <end position="204"/>
    </location>
</feature>
<feature type="compositionally biased region" description="Low complexity" evidence="1">
    <location>
        <begin position="538"/>
        <end position="554"/>
    </location>
</feature>
<dbReference type="AlphaFoldDB" id="A0A2A9NXB0"/>
<gene>
    <name evidence="2" type="ORF">AMATHDRAFT_1494</name>
</gene>
<proteinExistence type="predicted"/>
<accession>A0A2A9NXB0</accession>
<dbReference type="EMBL" id="KZ301975">
    <property type="protein sequence ID" value="PFH53061.1"/>
    <property type="molecule type" value="Genomic_DNA"/>
</dbReference>
<feature type="compositionally biased region" description="Polar residues" evidence="1">
    <location>
        <begin position="842"/>
        <end position="851"/>
    </location>
</feature>
<feature type="compositionally biased region" description="Low complexity" evidence="1">
    <location>
        <begin position="175"/>
        <end position="194"/>
    </location>
</feature>
<evidence type="ECO:0000256" key="1">
    <source>
        <dbReference type="SAM" id="MobiDB-lite"/>
    </source>
</evidence>
<reference evidence="2 3" key="1">
    <citation type="submission" date="2014-02" db="EMBL/GenBank/DDBJ databases">
        <title>Transposable element dynamics among asymbiotic and ectomycorrhizal Amanita fungi.</title>
        <authorList>
            <consortium name="DOE Joint Genome Institute"/>
            <person name="Hess J."/>
            <person name="Skrede I."/>
            <person name="Wolfe B."/>
            <person name="LaButti K."/>
            <person name="Ohm R.A."/>
            <person name="Grigoriev I.V."/>
            <person name="Pringle A."/>
        </authorList>
    </citation>
    <scope>NUCLEOTIDE SEQUENCE [LARGE SCALE GENOMIC DNA]</scope>
    <source>
        <strain evidence="2 3">SKay4041</strain>
    </source>
</reference>
<feature type="compositionally biased region" description="Low complexity" evidence="1">
    <location>
        <begin position="992"/>
        <end position="1005"/>
    </location>
</feature>
<keyword evidence="3" id="KW-1185">Reference proteome</keyword>
<feature type="region of interest" description="Disordered" evidence="1">
    <location>
        <begin position="619"/>
        <end position="771"/>
    </location>
</feature>
<evidence type="ECO:0000313" key="3">
    <source>
        <dbReference type="Proteomes" id="UP000242287"/>
    </source>
</evidence>
<feature type="region of interest" description="Disordered" evidence="1">
    <location>
        <begin position="175"/>
        <end position="204"/>
    </location>
</feature>